<organism evidence="1 2">
    <name type="scientific">Nitrosomonas oligotropha</name>
    <dbReference type="NCBI Taxonomy" id="42354"/>
    <lineage>
        <taxon>Bacteria</taxon>
        <taxon>Pseudomonadati</taxon>
        <taxon>Pseudomonadota</taxon>
        <taxon>Betaproteobacteria</taxon>
        <taxon>Nitrosomonadales</taxon>
        <taxon>Nitrosomonadaceae</taxon>
        <taxon>Nitrosomonas</taxon>
    </lineage>
</organism>
<comment type="caution">
    <text evidence="1">The sequence shown here is derived from an EMBL/GenBank/DDBJ whole genome shotgun (WGS) entry which is preliminary data.</text>
</comment>
<evidence type="ECO:0000313" key="2">
    <source>
        <dbReference type="Proteomes" id="UP000244128"/>
    </source>
</evidence>
<dbReference type="EMBL" id="QAOI01000012">
    <property type="protein sequence ID" value="PTQ76932.1"/>
    <property type="molecule type" value="Genomic_DNA"/>
</dbReference>
<sequence>MTHDNYAKLLGKLVGSFQSLEFMLRFFCKIYQQHDQLVFLKEQISILSWLENICLKVN</sequence>
<accession>A0A2T5HZE6</accession>
<name>A0A2T5HZE6_9PROT</name>
<gene>
    <name evidence="1" type="ORF">C8R26_11287</name>
</gene>
<reference evidence="1 2" key="1">
    <citation type="submission" date="2018-04" db="EMBL/GenBank/DDBJ databases">
        <title>Active sludge and wastewater microbial communities from Klosterneuburg, Austria.</title>
        <authorList>
            <person name="Wagner M."/>
        </authorList>
    </citation>
    <scope>NUCLEOTIDE SEQUENCE [LARGE SCALE GENOMIC DNA]</scope>
    <source>
        <strain evidence="1 2">Nm49</strain>
    </source>
</reference>
<dbReference type="AlphaFoldDB" id="A0A2T5HZE6"/>
<proteinExistence type="predicted"/>
<evidence type="ECO:0000313" key="1">
    <source>
        <dbReference type="EMBL" id="PTQ76932.1"/>
    </source>
</evidence>
<dbReference type="Proteomes" id="UP000244128">
    <property type="component" value="Unassembled WGS sequence"/>
</dbReference>
<protein>
    <submittedName>
        <fullName evidence="1">Uncharacterized protein</fullName>
    </submittedName>
</protein>